<dbReference type="SMART" id="SM00032">
    <property type="entry name" value="CCP"/>
    <property type="match status" value="4"/>
</dbReference>
<keyword evidence="15" id="KW-1185">Reference proteome</keyword>
<gene>
    <name evidence="16" type="primary">LOC118411135</name>
</gene>
<evidence type="ECO:0000256" key="4">
    <source>
        <dbReference type="ARBA" id="ARBA00022659"/>
    </source>
</evidence>
<name>A0A9J7KS29_BRAFL</name>
<feature type="domain" description="Sushi" evidence="14">
    <location>
        <begin position="124"/>
        <end position="183"/>
    </location>
</feature>
<dbReference type="RefSeq" id="XP_035669071.1">
    <property type="nucleotide sequence ID" value="XM_035813178.1"/>
</dbReference>
<dbReference type="InterPro" id="IPR049883">
    <property type="entry name" value="NOTCH1_EGF-like"/>
</dbReference>
<evidence type="ECO:0000259" key="14">
    <source>
        <dbReference type="PROSITE" id="PS50923"/>
    </source>
</evidence>
<dbReference type="InterPro" id="IPR018097">
    <property type="entry name" value="EGF_Ca-bd_CS"/>
</dbReference>
<dbReference type="OrthoDB" id="406096at2759"/>
<reference evidence="16" key="2">
    <citation type="submission" date="2025-08" db="UniProtKB">
        <authorList>
            <consortium name="RefSeq"/>
        </authorList>
    </citation>
    <scope>IDENTIFICATION</scope>
    <source>
        <strain evidence="16">S238N-H82</strain>
        <tissue evidence="16">Testes</tissue>
    </source>
</reference>
<proteinExistence type="predicted"/>
<dbReference type="PROSITE" id="PS01187">
    <property type="entry name" value="EGF_CA"/>
    <property type="match status" value="1"/>
</dbReference>
<evidence type="ECO:0000256" key="5">
    <source>
        <dbReference type="ARBA" id="ARBA00022729"/>
    </source>
</evidence>
<keyword evidence="9 12" id="KW-1015">Disulfide bond</keyword>
<dbReference type="PROSITE" id="PS50026">
    <property type="entry name" value="EGF_3"/>
    <property type="match status" value="1"/>
</dbReference>
<dbReference type="InterPro" id="IPR035976">
    <property type="entry name" value="Sushi/SCR/CCP_sf"/>
</dbReference>
<dbReference type="AlphaFoldDB" id="A0A9J7KS29"/>
<feature type="disulfide bond" evidence="12">
    <location>
        <begin position="220"/>
        <end position="247"/>
    </location>
</feature>
<protein>
    <submittedName>
        <fullName evidence="16">P-selectin-like</fullName>
    </submittedName>
</protein>
<dbReference type="PROSITE" id="PS51257">
    <property type="entry name" value="PROKAR_LIPOPROTEIN"/>
    <property type="match status" value="1"/>
</dbReference>
<keyword evidence="4 12" id="KW-0768">Sushi</keyword>
<feature type="disulfide bond" evidence="12">
    <location>
        <begin position="94"/>
        <end position="121"/>
    </location>
</feature>
<feature type="domain" description="Sushi" evidence="14">
    <location>
        <begin position="190"/>
        <end position="249"/>
    </location>
</feature>
<dbReference type="InterPro" id="IPR000436">
    <property type="entry name" value="Sushi_SCR_CCP_dom"/>
</dbReference>
<dbReference type="FunFam" id="2.10.70.10:FF:000014">
    <property type="entry name" value="Membrane cofactor protein"/>
    <property type="match status" value="1"/>
</dbReference>
<evidence type="ECO:0000256" key="1">
    <source>
        <dbReference type="ARBA" id="ARBA00004613"/>
    </source>
</evidence>
<evidence type="ECO:0000256" key="10">
    <source>
        <dbReference type="ARBA" id="ARBA00023180"/>
    </source>
</evidence>
<evidence type="ECO:0000313" key="16">
    <source>
        <dbReference type="RefSeq" id="XP_035669071.1"/>
    </source>
</evidence>
<comment type="caution">
    <text evidence="11">Lacks conserved residue(s) required for the propagation of feature annotation.</text>
</comment>
<keyword evidence="3 11" id="KW-0245">EGF-like domain</keyword>
<evidence type="ECO:0000256" key="9">
    <source>
        <dbReference type="ARBA" id="ARBA00023157"/>
    </source>
</evidence>
<dbReference type="CDD" id="cd00054">
    <property type="entry name" value="EGF_CA"/>
    <property type="match status" value="1"/>
</dbReference>
<keyword evidence="6" id="KW-0677">Repeat</keyword>
<dbReference type="PROSITE" id="PS50923">
    <property type="entry name" value="SUSHI"/>
    <property type="match status" value="4"/>
</dbReference>
<dbReference type="PROSITE" id="PS01186">
    <property type="entry name" value="EGF_2"/>
    <property type="match status" value="1"/>
</dbReference>
<organism evidence="15 16">
    <name type="scientific">Branchiostoma floridae</name>
    <name type="common">Florida lancelet</name>
    <name type="synonym">Amphioxus</name>
    <dbReference type="NCBI Taxonomy" id="7739"/>
    <lineage>
        <taxon>Eukaryota</taxon>
        <taxon>Metazoa</taxon>
        <taxon>Chordata</taxon>
        <taxon>Cephalochordata</taxon>
        <taxon>Leptocardii</taxon>
        <taxon>Amphioxiformes</taxon>
        <taxon>Branchiostomatidae</taxon>
        <taxon>Branchiostoma</taxon>
    </lineage>
</organism>
<evidence type="ECO:0000256" key="8">
    <source>
        <dbReference type="ARBA" id="ARBA00022889"/>
    </source>
</evidence>
<keyword evidence="8" id="KW-0130">Cell adhesion</keyword>
<dbReference type="Gene3D" id="2.10.70.10">
    <property type="entry name" value="Complement Module, domain 1"/>
    <property type="match status" value="4"/>
</dbReference>
<dbReference type="SUPFAM" id="SSF57535">
    <property type="entry name" value="Complement control module/SCR domain"/>
    <property type="match status" value="4"/>
</dbReference>
<reference evidence="15" key="1">
    <citation type="journal article" date="2020" name="Nat. Ecol. Evol.">
        <title>Deeply conserved synteny resolves early events in vertebrate evolution.</title>
        <authorList>
            <person name="Simakov O."/>
            <person name="Marletaz F."/>
            <person name="Yue J.X."/>
            <person name="O'Connell B."/>
            <person name="Jenkins J."/>
            <person name="Brandt A."/>
            <person name="Calef R."/>
            <person name="Tung C.H."/>
            <person name="Huang T.K."/>
            <person name="Schmutz J."/>
            <person name="Satoh N."/>
            <person name="Yu J.K."/>
            <person name="Putnam N.H."/>
            <person name="Green R.E."/>
            <person name="Rokhsar D.S."/>
        </authorList>
    </citation>
    <scope>NUCLEOTIDE SEQUENCE [LARGE SCALE GENOMIC DNA]</scope>
    <source>
        <strain evidence="15">S238N-H82</strain>
    </source>
</reference>
<dbReference type="Pfam" id="PF07645">
    <property type="entry name" value="EGF_CA"/>
    <property type="match status" value="1"/>
</dbReference>
<feature type="domain" description="Sushi" evidence="14">
    <location>
        <begin position="64"/>
        <end position="123"/>
    </location>
</feature>
<evidence type="ECO:0000256" key="2">
    <source>
        <dbReference type="ARBA" id="ARBA00022525"/>
    </source>
</evidence>
<dbReference type="InterPro" id="IPR000742">
    <property type="entry name" value="EGF"/>
</dbReference>
<evidence type="ECO:0000256" key="6">
    <source>
        <dbReference type="ARBA" id="ARBA00022737"/>
    </source>
</evidence>
<keyword evidence="7" id="KW-0106">Calcium</keyword>
<dbReference type="Proteomes" id="UP000001554">
    <property type="component" value="Chromosome 3"/>
</dbReference>
<evidence type="ECO:0000256" key="7">
    <source>
        <dbReference type="ARBA" id="ARBA00022837"/>
    </source>
</evidence>
<feature type="disulfide bond" evidence="12">
    <location>
        <begin position="154"/>
        <end position="181"/>
    </location>
</feature>
<dbReference type="InterPro" id="IPR051277">
    <property type="entry name" value="SEZ6_CSMD_C4BPB_Regulators"/>
</dbReference>
<dbReference type="Pfam" id="PF00084">
    <property type="entry name" value="Sushi"/>
    <property type="match status" value="4"/>
</dbReference>
<dbReference type="InterPro" id="IPR001881">
    <property type="entry name" value="EGF-like_Ca-bd_dom"/>
</dbReference>
<accession>A0A9J7KS29</accession>
<comment type="subcellular location">
    <subcellularLocation>
        <location evidence="1">Secreted</location>
    </subcellularLocation>
</comment>
<dbReference type="GO" id="GO:0005576">
    <property type="term" value="C:extracellular region"/>
    <property type="evidence" value="ECO:0007669"/>
    <property type="project" value="UniProtKB-SubCell"/>
</dbReference>
<feature type="disulfide bond" evidence="12">
    <location>
        <begin position="34"/>
        <end position="61"/>
    </location>
</feature>
<dbReference type="PROSITE" id="PS00010">
    <property type="entry name" value="ASX_HYDROXYL"/>
    <property type="match status" value="1"/>
</dbReference>
<dbReference type="GeneID" id="118411135"/>
<feature type="domain" description="EGF-like" evidence="13">
    <location>
        <begin position="299"/>
        <end position="340"/>
    </location>
</feature>
<dbReference type="GO" id="GO:0007155">
    <property type="term" value="P:cell adhesion"/>
    <property type="evidence" value="ECO:0007669"/>
    <property type="project" value="UniProtKB-KW"/>
</dbReference>
<keyword evidence="5" id="KW-0732">Signal</keyword>
<evidence type="ECO:0000259" key="13">
    <source>
        <dbReference type="PROSITE" id="PS50026"/>
    </source>
</evidence>
<keyword evidence="10" id="KW-0325">Glycoprotein</keyword>
<dbReference type="SUPFAM" id="SSF57196">
    <property type="entry name" value="EGF/Laminin"/>
    <property type="match status" value="1"/>
</dbReference>
<evidence type="ECO:0000256" key="3">
    <source>
        <dbReference type="ARBA" id="ARBA00022536"/>
    </source>
</evidence>
<dbReference type="GO" id="GO:0005509">
    <property type="term" value="F:calcium ion binding"/>
    <property type="evidence" value="ECO:0007669"/>
    <property type="project" value="InterPro"/>
</dbReference>
<dbReference type="PANTHER" id="PTHR45656:SF4">
    <property type="entry name" value="PROTEIN CBR-CLEC-78"/>
    <property type="match status" value="1"/>
</dbReference>
<dbReference type="SMART" id="SM00181">
    <property type="entry name" value="EGF"/>
    <property type="match status" value="2"/>
</dbReference>
<dbReference type="SMART" id="SM00179">
    <property type="entry name" value="EGF_CA"/>
    <property type="match status" value="1"/>
</dbReference>
<evidence type="ECO:0000256" key="11">
    <source>
        <dbReference type="PROSITE-ProRule" id="PRU00076"/>
    </source>
</evidence>
<keyword evidence="2" id="KW-0964">Secreted</keyword>
<dbReference type="Gene3D" id="2.10.25.10">
    <property type="entry name" value="Laminin"/>
    <property type="match status" value="2"/>
</dbReference>
<evidence type="ECO:0000256" key="12">
    <source>
        <dbReference type="PROSITE-ProRule" id="PRU00302"/>
    </source>
</evidence>
<evidence type="ECO:0000313" key="15">
    <source>
        <dbReference type="Proteomes" id="UP000001554"/>
    </source>
</evidence>
<dbReference type="CDD" id="cd00033">
    <property type="entry name" value="CCP"/>
    <property type="match status" value="4"/>
</dbReference>
<feature type="domain" description="Sushi" evidence="14">
    <location>
        <begin position="5"/>
        <end position="63"/>
    </location>
</feature>
<dbReference type="PANTHER" id="PTHR45656">
    <property type="entry name" value="PROTEIN CBR-CLEC-78"/>
    <property type="match status" value="1"/>
</dbReference>
<dbReference type="InterPro" id="IPR000152">
    <property type="entry name" value="EGF-type_Asp/Asn_hydroxyl_site"/>
</dbReference>
<dbReference type="FunFam" id="2.10.70.10:FF:000064">
    <property type="entry name" value="Fibulin 7"/>
    <property type="match status" value="1"/>
</dbReference>
<dbReference type="KEGG" id="bfo:118411135"/>
<sequence>MGRQLQCPALPNPINGALSPTGVATNQTVVTFSCNTGYVLIGAATTTCQADERWSNPVPTCTPRECPPLTAPANGMRTPTTRSNFYTNTITFTCNSGYVLSGVSPLTCRADGTWSNTIPTCGRRQCPVLTATANGVRTPATGSNFYTDMITFTCDTGYQLNGVSTLTCQADGTWSGNAPTCTSSGTGSGIQCQALTAPTNGALNPSAGPYVSQQEVTFTCNTGYQLSGSSTSRCRADGTWSSAVPTCTLPQVSTSPASVSPPTVCSPICGVLASCVLTNGTARCVCNTGFKGDGFTCSDVDECSTSPCTGPNEHCKNRPGSFDCVCLPIYIRWGDDDNCTATSRHNIDVTYTDNFDYNPDQHDGNSNGFHAERRRHMNEFDDLVDDWVDNVPDVDKVATPFNNFRSGSLIANNDVMLAGKPLSSAQVQEGLNRRITSDPNSNFLQVTAKPYDYCGDSNTQDACYSRDYCTNTDTGGFTCRCPTTHIDDSPDGLPGRNCNTEAVYEDVRTPGMAVSQRSETGSDVYSYPMAPLPVPPLPSQPSGHYQELRPAVYQSLQRHQRVCVN</sequence>